<protein>
    <recommendedName>
        <fullName evidence="14">Mis18 domain-containing protein</fullName>
    </recommendedName>
</protein>
<proteinExistence type="predicted"/>
<evidence type="ECO:0000256" key="10">
    <source>
        <dbReference type="ARBA" id="ARBA00023306"/>
    </source>
</evidence>
<keyword evidence="9" id="KW-0539">Nucleus</keyword>
<keyword evidence="10" id="KW-0131">Cell cycle</keyword>
<evidence type="ECO:0000256" key="4">
    <source>
        <dbReference type="ARBA" id="ARBA00022454"/>
    </source>
</evidence>
<dbReference type="PANTHER" id="PTHR16431:SF3">
    <property type="entry name" value="PROTEIN MIS18-BETA"/>
    <property type="match status" value="1"/>
</dbReference>
<dbReference type="OMA" id="MDIHNVP"/>
<evidence type="ECO:0000256" key="6">
    <source>
        <dbReference type="ARBA" id="ARBA00022723"/>
    </source>
</evidence>
<keyword evidence="11" id="KW-0137">Centromere</keyword>
<keyword evidence="4" id="KW-0158">Chromosome</keyword>
<dbReference type="GO" id="GO:0005634">
    <property type="term" value="C:nucleus"/>
    <property type="evidence" value="ECO:0007669"/>
    <property type="project" value="UniProtKB-SubCell"/>
</dbReference>
<dbReference type="InterPro" id="IPR034752">
    <property type="entry name" value="Mis18"/>
</dbReference>
<reference evidence="15" key="1">
    <citation type="submission" date="2025-08" db="UniProtKB">
        <authorList>
            <consortium name="Ensembl"/>
        </authorList>
    </citation>
    <scope>IDENTIFICATION</scope>
</reference>
<sequence length="225" mass="24744">MAVREQLRQLFQDPQPIGAIVVERAPPPAAAAWASPPSSLPPPSRSPPLPPLPPSPSLPPAAVPASRPRRQGPLPEECAVFHCRGCWTVLGDSLQLCGQEPPGLRVLICFKVTSDVTWEDSLLVGLEGALLGCAYYLLFCRSCGLAVGFILHSSGSELAHLRDLFCFFKDSIMCYFLKNQMIIEASKVNFPAVTLKKHMQNMKEKLVELTSRVELLTRKLDKIIM</sequence>
<feature type="region of interest" description="Disordered" evidence="13">
    <location>
        <begin position="28"/>
        <end position="70"/>
    </location>
</feature>
<keyword evidence="12" id="KW-0175">Coiled coil</keyword>
<evidence type="ECO:0000256" key="1">
    <source>
        <dbReference type="ARBA" id="ARBA00003694"/>
    </source>
</evidence>
<dbReference type="PROSITE" id="PS51793">
    <property type="entry name" value="MIS18"/>
    <property type="match status" value="1"/>
</dbReference>
<reference evidence="15" key="2">
    <citation type="submission" date="2025-09" db="UniProtKB">
        <authorList>
            <consortium name="Ensembl"/>
        </authorList>
    </citation>
    <scope>IDENTIFICATION</scope>
</reference>
<evidence type="ECO:0000256" key="12">
    <source>
        <dbReference type="SAM" id="Coils"/>
    </source>
</evidence>
<dbReference type="GO" id="GO:0046872">
    <property type="term" value="F:metal ion binding"/>
    <property type="evidence" value="ECO:0007669"/>
    <property type="project" value="UniProtKB-KW"/>
</dbReference>
<dbReference type="Ensembl" id="ENSJHYT00000012079.1">
    <property type="protein sequence ID" value="ENSJHYP00000009966.1"/>
    <property type="gene ID" value="ENSJHYG00000007841.1"/>
</dbReference>
<evidence type="ECO:0000256" key="7">
    <source>
        <dbReference type="ARBA" id="ARBA00022776"/>
    </source>
</evidence>
<dbReference type="GO" id="GO:0007059">
    <property type="term" value="P:chromosome segregation"/>
    <property type="evidence" value="ECO:0007669"/>
    <property type="project" value="TreeGrafter"/>
</dbReference>
<dbReference type="GO" id="GO:0000775">
    <property type="term" value="C:chromosome, centromeric region"/>
    <property type="evidence" value="ECO:0007669"/>
    <property type="project" value="UniProtKB-SubCell"/>
</dbReference>
<keyword evidence="7" id="KW-0498">Mitosis</keyword>
<feature type="compositionally biased region" description="Pro residues" evidence="13">
    <location>
        <begin position="38"/>
        <end position="62"/>
    </location>
</feature>
<keyword evidence="5" id="KW-0132">Cell division</keyword>
<dbReference type="GO" id="GO:0000785">
    <property type="term" value="C:chromatin"/>
    <property type="evidence" value="ECO:0007669"/>
    <property type="project" value="TreeGrafter"/>
</dbReference>
<dbReference type="AlphaFoldDB" id="A0A8C5IYK3"/>
<evidence type="ECO:0000313" key="16">
    <source>
        <dbReference type="Proteomes" id="UP000694408"/>
    </source>
</evidence>
<keyword evidence="8" id="KW-0862">Zinc</keyword>
<feature type="domain" description="Mis18" evidence="14">
    <location>
        <begin position="78"/>
        <end position="177"/>
    </location>
</feature>
<name>A0A8C5IYK3_JUNHY</name>
<dbReference type="Proteomes" id="UP000694408">
    <property type="component" value="Unplaced"/>
</dbReference>
<dbReference type="InterPro" id="IPR004910">
    <property type="entry name" value="Yippee/Mis18/Cereblon"/>
</dbReference>
<evidence type="ECO:0000256" key="2">
    <source>
        <dbReference type="ARBA" id="ARBA00004123"/>
    </source>
</evidence>
<evidence type="ECO:0000259" key="14">
    <source>
        <dbReference type="PROSITE" id="PS51793"/>
    </source>
</evidence>
<dbReference type="GO" id="GO:0034080">
    <property type="term" value="P:CENP-A containing chromatin assembly"/>
    <property type="evidence" value="ECO:0007669"/>
    <property type="project" value="TreeGrafter"/>
</dbReference>
<comment type="subcellular location">
    <subcellularLocation>
        <location evidence="3">Chromosome</location>
        <location evidence="3">Centromere</location>
    </subcellularLocation>
    <subcellularLocation>
        <location evidence="2">Nucleus</location>
    </subcellularLocation>
</comment>
<comment type="function">
    <text evidence="1">Required for recruitment of CENPA to centromeres and normal chromosome segregation during mitosis.</text>
</comment>
<evidence type="ECO:0000313" key="15">
    <source>
        <dbReference type="Ensembl" id="ENSJHYP00000009966.1"/>
    </source>
</evidence>
<dbReference type="PANTHER" id="PTHR16431">
    <property type="entry name" value="NEUROGENIC PROTEIN MASTERMIND"/>
    <property type="match status" value="1"/>
</dbReference>
<evidence type="ECO:0000256" key="3">
    <source>
        <dbReference type="ARBA" id="ARBA00004584"/>
    </source>
</evidence>
<evidence type="ECO:0000256" key="5">
    <source>
        <dbReference type="ARBA" id="ARBA00022618"/>
    </source>
</evidence>
<evidence type="ECO:0000256" key="9">
    <source>
        <dbReference type="ARBA" id="ARBA00023242"/>
    </source>
</evidence>
<dbReference type="GO" id="GO:0051301">
    <property type="term" value="P:cell division"/>
    <property type="evidence" value="ECO:0007669"/>
    <property type="project" value="UniProtKB-KW"/>
</dbReference>
<evidence type="ECO:0000256" key="13">
    <source>
        <dbReference type="SAM" id="MobiDB-lite"/>
    </source>
</evidence>
<evidence type="ECO:0000256" key="8">
    <source>
        <dbReference type="ARBA" id="ARBA00022833"/>
    </source>
</evidence>
<dbReference type="Pfam" id="PF03226">
    <property type="entry name" value="Yippee-Mis18"/>
    <property type="match status" value="1"/>
</dbReference>
<keyword evidence="6" id="KW-0479">Metal-binding</keyword>
<keyword evidence="16" id="KW-1185">Reference proteome</keyword>
<organism evidence="15 16">
    <name type="scientific">Junco hyemalis</name>
    <name type="common">Dark-eyed junco</name>
    <dbReference type="NCBI Taxonomy" id="40217"/>
    <lineage>
        <taxon>Eukaryota</taxon>
        <taxon>Metazoa</taxon>
        <taxon>Chordata</taxon>
        <taxon>Craniata</taxon>
        <taxon>Vertebrata</taxon>
        <taxon>Euteleostomi</taxon>
        <taxon>Archelosauria</taxon>
        <taxon>Archosauria</taxon>
        <taxon>Dinosauria</taxon>
        <taxon>Saurischia</taxon>
        <taxon>Theropoda</taxon>
        <taxon>Coelurosauria</taxon>
        <taxon>Aves</taxon>
        <taxon>Neognathae</taxon>
        <taxon>Neoaves</taxon>
        <taxon>Telluraves</taxon>
        <taxon>Australaves</taxon>
        <taxon>Passeriformes</taxon>
        <taxon>Passerellidae</taxon>
        <taxon>Junco</taxon>
    </lineage>
</organism>
<feature type="coiled-coil region" evidence="12">
    <location>
        <begin position="192"/>
        <end position="219"/>
    </location>
</feature>
<evidence type="ECO:0000256" key="11">
    <source>
        <dbReference type="ARBA" id="ARBA00023328"/>
    </source>
</evidence>
<accession>A0A8C5IYK3</accession>